<feature type="region of interest" description="Disordered" evidence="1">
    <location>
        <begin position="177"/>
        <end position="231"/>
    </location>
</feature>
<feature type="compositionally biased region" description="Low complexity" evidence="1">
    <location>
        <begin position="177"/>
        <end position="226"/>
    </location>
</feature>
<dbReference type="AlphaFoldDB" id="A0A7W9HGK3"/>
<dbReference type="GO" id="GO:0005975">
    <property type="term" value="P:carbohydrate metabolic process"/>
    <property type="evidence" value="ECO:0007669"/>
    <property type="project" value="InterPro"/>
</dbReference>
<dbReference type="SUPFAM" id="SSF49899">
    <property type="entry name" value="Concanavalin A-like lectins/glucanases"/>
    <property type="match status" value="1"/>
</dbReference>
<sequence>MGVTTALVLGGVSVAQPPVGAGTNVSTCNNPVLNKTLAEWGSLRGATPTREPVADHQAARFAYAQQNNAVASPSLYLPQQPVRAGERWTFGYDVAATQSGRARVEVDWYSSPEGDNSGYLGHVDGPWVSLPASGWTRVAADLTAPSGAVRANVLSDHEYSAAGASFRATACDYRVGATTPTTTEPTTTIDPTTTSPTTTIPSTTSTTSTTATTTTTSTTTTTTTTPPGDPTQAAVRYGWGTPEPISDEFAYTGPVDPAKWSVPSGTVGGTAGCWEGHAKNGRRCAKNMAVAGGIMTMTGEANGDTGWLKQKQERQYGKWEIRSRSRNTGSSGGLYHPLHLIWPTSEKRLIDGEYDWVEYSNPDAQCLSAFLHYPKSPNDNKIYRQLCPMDMTQWHNFAFEWTPDALVGYVDGVEWFRLSGGAGPDGRADIQAMPSGHLNIQLDNFTGAGGLRSAVFEVDWVRVYS</sequence>
<dbReference type="PROSITE" id="PS51762">
    <property type="entry name" value="GH16_2"/>
    <property type="match status" value="1"/>
</dbReference>
<dbReference type="Gene3D" id="2.60.120.200">
    <property type="match status" value="1"/>
</dbReference>
<evidence type="ECO:0000313" key="3">
    <source>
        <dbReference type="EMBL" id="MBB5801873.1"/>
    </source>
</evidence>
<evidence type="ECO:0000313" key="4">
    <source>
        <dbReference type="Proteomes" id="UP000552097"/>
    </source>
</evidence>
<proteinExistence type="predicted"/>
<evidence type="ECO:0000259" key="2">
    <source>
        <dbReference type="PROSITE" id="PS51762"/>
    </source>
</evidence>
<evidence type="ECO:0000256" key="1">
    <source>
        <dbReference type="SAM" id="MobiDB-lite"/>
    </source>
</evidence>
<dbReference type="Pfam" id="PF00722">
    <property type="entry name" value="Glyco_hydro_16"/>
    <property type="match status" value="1"/>
</dbReference>
<reference evidence="3 4" key="1">
    <citation type="submission" date="2020-08" db="EMBL/GenBank/DDBJ databases">
        <title>Sequencing the genomes of 1000 actinobacteria strains.</title>
        <authorList>
            <person name="Klenk H.-P."/>
        </authorList>
    </citation>
    <scope>NUCLEOTIDE SEQUENCE [LARGE SCALE GENOMIC DNA]</scope>
    <source>
        <strain evidence="3 4">DSM 45486</strain>
    </source>
</reference>
<feature type="domain" description="GH16" evidence="2">
    <location>
        <begin position="219"/>
        <end position="465"/>
    </location>
</feature>
<gene>
    <name evidence="3" type="ORF">F4560_001641</name>
</gene>
<dbReference type="GO" id="GO:0004553">
    <property type="term" value="F:hydrolase activity, hydrolyzing O-glycosyl compounds"/>
    <property type="evidence" value="ECO:0007669"/>
    <property type="project" value="InterPro"/>
</dbReference>
<keyword evidence="4" id="KW-1185">Reference proteome</keyword>
<protein>
    <recommendedName>
        <fullName evidence="2">GH16 domain-containing protein</fullName>
    </recommendedName>
</protein>
<name>A0A7W9HGK3_9PSEU</name>
<dbReference type="InterPro" id="IPR013320">
    <property type="entry name" value="ConA-like_dom_sf"/>
</dbReference>
<dbReference type="RefSeq" id="WP_221483398.1">
    <property type="nucleotide sequence ID" value="NZ_JACHMO010000001.1"/>
</dbReference>
<dbReference type="EMBL" id="JACHMO010000001">
    <property type="protein sequence ID" value="MBB5801873.1"/>
    <property type="molecule type" value="Genomic_DNA"/>
</dbReference>
<organism evidence="3 4">
    <name type="scientific">Saccharothrix ecbatanensis</name>
    <dbReference type="NCBI Taxonomy" id="1105145"/>
    <lineage>
        <taxon>Bacteria</taxon>
        <taxon>Bacillati</taxon>
        <taxon>Actinomycetota</taxon>
        <taxon>Actinomycetes</taxon>
        <taxon>Pseudonocardiales</taxon>
        <taxon>Pseudonocardiaceae</taxon>
        <taxon>Saccharothrix</taxon>
    </lineage>
</organism>
<dbReference type="Proteomes" id="UP000552097">
    <property type="component" value="Unassembled WGS sequence"/>
</dbReference>
<accession>A0A7W9HGK3</accession>
<dbReference type="CDD" id="cd00413">
    <property type="entry name" value="Glyco_hydrolase_16"/>
    <property type="match status" value="1"/>
</dbReference>
<comment type="caution">
    <text evidence="3">The sequence shown here is derived from an EMBL/GenBank/DDBJ whole genome shotgun (WGS) entry which is preliminary data.</text>
</comment>
<dbReference type="InterPro" id="IPR000757">
    <property type="entry name" value="Beta-glucanase-like"/>
</dbReference>